<dbReference type="InterPro" id="IPR036875">
    <property type="entry name" value="Znf_CCHC_sf"/>
</dbReference>
<evidence type="ECO:0000313" key="8">
    <source>
        <dbReference type="EMBL" id="VDP29179.1"/>
    </source>
</evidence>
<dbReference type="GO" id="GO:0061630">
    <property type="term" value="F:ubiquitin protein ligase activity"/>
    <property type="evidence" value="ECO:0007669"/>
    <property type="project" value="InterPro"/>
</dbReference>
<reference evidence="10" key="1">
    <citation type="submission" date="2016-06" db="UniProtKB">
        <authorList>
            <consortium name="WormBaseParasite"/>
        </authorList>
    </citation>
    <scope>IDENTIFICATION</scope>
</reference>
<dbReference type="Gene3D" id="4.10.60.10">
    <property type="entry name" value="Zinc finger, CCHC-type"/>
    <property type="match status" value="1"/>
</dbReference>
<evidence type="ECO:0000256" key="3">
    <source>
        <dbReference type="ARBA" id="ARBA00022833"/>
    </source>
</evidence>
<keyword evidence="2 4" id="KW-0863">Zinc-finger</keyword>
<reference evidence="8 9" key="2">
    <citation type="submission" date="2018-11" db="EMBL/GenBank/DDBJ databases">
        <authorList>
            <consortium name="Pathogen Informatics"/>
        </authorList>
    </citation>
    <scope>NUCLEOTIDE SEQUENCE [LARGE SCALE GENOMIC DNA]</scope>
</reference>
<accession>A0A183J2N1</accession>
<dbReference type="GO" id="GO:0016567">
    <property type="term" value="P:protein ubiquitination"/>
    <property type="evidence" value="ECO:0007669"/>
    <property type="project" value="InterPro"/>
</dbReference>
<dbReference type="OrthoDB" id="106784at2759"/>
<organism evidence="10">
    <name type="scientific">Soboliphyme baturini</name>
    <dbReference type="NCBI Taxonomy" id="241478"/>
    <lineage>
        <taxon>Eukaryota</taxon>
        <taxon>Metazoa</taxon>
        <taxon>Ecdysozoa</taxon>
        <taxon>Nematoda</taxon>
        <taxon>Enoplea</taxon>
        <taxon>Dorylaimia</taxon>
        <taxon>Dioctophymatida</taxon>
        <taxon>Dioctophymatoidea</taxon>
        <taxon>Soboliphymatidae</taxon>
        <taxon>Soboliphyme</taxon>
    </lineage>
</organism>
<evidence type="ECO:0000259" key="6">
    <source>
        <dbReference type="PROSITE" id="PS50089"/>
    </source>
</evidence>
<evidence type="ECO:0000256" key="1">
    <source>
        <dbReference type="ARBA" id="ARBA00022723"/>
    </source>
</evidence>
<dbReference type="PANTHER" id="PTHR15439:SF0">
    <property type="entry name" value="CELL DIVISION CYCLE AND APOPTOSIS REGULATOR PROTEIN 1-RELATED"/>
    <property type="match status" value="1"/>
</dbReference>
<keyword evidence="1" id="KW-0479">Metal-binding</keyword>
<dbReference type="GO" id="GO:0006397">
    <property type="term" value="P:mRNA processing"/>
    <property type="evidence" value="ECO:0007669"/>
    <property type="project" value="InterPro"/>
</dbReference>
<dbReference type="InterPro" id="IPR033489">
    <property type="entry name" value="RBBP6"/>
</dbReference>
<feature type="region of interest" description="Disordered" evidence="5">
    <location>
        <begin position="183"/>
        <end position="207"/>
    </location>
</feature>
<dbReference type="PROSITE" id="PS50089">
    <property type="entry name" value="ZF_RING_2"/>
    <property type="match status" value="1"/>
</dbReference>
<dbReference type="SMART" id="SM00184">
    <property type="entry name" value="RING"/>
    <property type="match status" value="1"/>
</dbReference>
<dbReference type="GO" id="GO:0003676">
    <property type="term" value="F:nucleic acid binding"/>
    <property type="evidence" value="ECO:0007669"/>
    <property type="project" value="InterPro"/>
</dbReference>
<gene>
    <name evidence="8" type="ORF">SBAD_LOCUS10129</name>
</gene>
<dbReference type="GO" id="GO:0008270">
    <property type="term" value="F:zinc ion binding"/>
    <property type="evidence" value="ECO:0007669"/>
    <property type="project" value="UniProtKB-KW"/>
</dbReference>
<dbReference type="InterPro" id="IPR001878">
    <property type="entry name" value="Znf_CCHC"/>
</dbReference>
<evidence type="ECO:0000256" key="5">
    <source>
        <dbReference type="SAM" id="MobiDB-lite"/>
    </source>
</evidence>
<dbReference type="Proteomes" id="UP000270296">
    <property type="component" value="Unassembled WGS sequence"/>
</dbReference>
<evidence type="ECO:0000256" key="2">
    <source>
        <dbReference type="ARBA" id="ARBA00022771"/>
    </source>
</evidence>
<name>A0A183J2N1_9BILA</name>
<dbReference type="Gene3D" id="3.30.40.10">
    <property type="entry name" value="Zinc/RING finger domain, C3HC4 (zinc finger)"/>
    <property type="match status" value="1"/>
</dbReference>
<dbReference type="SUPFAM" id="SSF57850">
    <property type="entry name" value="RING/U-box"/>
    <property type="match status" value="1"/>
</dbReference>
<evidence type="ECO:0000259" key="7">
    <source>
        <dbReference type="PROSITE" id="PS50158"/>
    </source>
</evidence>
<proteinExistence type="predicted"/>
<dbReference type="AlphaFoldDB" id="A0A183J2N1"/>
<keyword evidence="9" id="KW-1185">Reference proteome</keyword>
<evidence type="ECO:0000313" key="9">
    <source>
        <dbReference type="Proteomes" id="UP000270296"/>
    </source>
</evidence>
<dbReference type="PROSITE" id="PS50158">
    <property type="entry name" value="ZF_CCHC"/>
    <property type="match status" value="1"/>
</dbReference>
<feature type="domain" description="RING-type" evidence="6">
    <location>
        <begin position="112"/>
        <end position="153"/>
    </location>
</feature>
<sequence length="207" mass="22881">MDISSMISDTRCFCGDNFSRRNAVMTGQPPPSYSCNRCGLTGHWIKSCPTLNMKRTTGIPKDELIETTPDDPQAMLTSSGTFAVPIMHKQAYLIGKKEKPPFKREIPPELLCTLCSDLLKDAVLIPCCGYSFCDECIRNQLLESDNHECPNCHEKGISPVSLIPNGKLRQAVDSYQNESSYSHARSNLPLSDESNSHVANPTISGIR</sequence>
<feature type="domain" description="CCHC-type" evidence="7">
    <location>
        <begin position="35"/>
        <end position="49"/>
    </location>
</feature>
<dbReference type="GO" id="GO:0005634">
    <property type="term" value="C:nucleus"/>
    <property type="evidence" value="ECO:0007669"/>
    <property type="project" value="TreeGrafter"/>
</dbReference>
<dbReference type="PANTHER" id="PTHR15439">
    <property type="entry name" value="RETINOBLASTOMA-BINDING PROTEIN 6"/>
    <property type="match status" value="1"/>
</dbReference>
<dbReference type="EMBL" id="UZAM01013650">
    <property type="protein sequence ID" value="VDP29179.1"/>
    <property type="molecule type" value="Genomic_DNA"/>
</dbReference>
<evidence type="ECO:0000313" key="10">
    <source>
        <dbReference type="WBParaSite" id="SBAD_0001049201-mRNA-1"/>
    </source>
</evidence>
<dbReference type="Pfam" id="PF13696">
    <property type="entry name" value="zf-CCHC_2"/>
    <property type="match status" value="1"/>
</dbReference>
<evidence type="ECO:0000256" key="4">
    <source>
        <dbReference type="PROSITE-ProRule" id="PRU00047"/>
    </source>
</evidence>
<dbReference type="GO" id="GO:0006511">
    <property type="term" value="P:ubiquitin-dependent protein catabolic process"/>
    <property type="evidence" value="ECO:0007669"/>
    <property type="project" value="TreeGrafter"/>
</dbReference>
<dbReference type="InterPro" id="IPR025829">
    <property type="entry name" value="Zn_knuckle_CX2CX3GHX4C"/>
</dbReference>
<dbReference type="GO" id="GO:0019899">
    <property type="term" value="F:enzyme binding"/>
    <property type="evidence" value="ECO:0007669"/>
    <property type="project" value="UniProtKB-ARBA"/>
</dbReference>
<dbReference type="CDD" id="cd16620">
    <property type="entry name" value="vRING-HC-C4C4_RBBP6"/>
    <property type="match status" value="1"/>
</dbReference>
<dbReference type="InterPro" id="IPR013083">
    <property type="entry name" value="Znf_RING/FYVE/PHD"/>
</dbReference>
<protein>
    <submittedName>
        <fullName evidence="10">RING-type domain-containing protein</fullName>
    </submittedName>
</protein>
<dbReference type="SUPFAM" id="SSF57756">
    <property type="entry name" value="Retrovirus zinc finger-like domains"/>
    <property type="match status" value="1"/>
</dbReference>
<dbReference type="InterPro" id="IPR001841">
    <property type="entry name" value="Znf_RING"/>
</dbReference>
<dbReference type="WBParaSite" id="SBAD_0001049201-mRNA-1">
    <property type="protein sequence ID" value="SBAD_0001049201-mRNA-1"/>
    <property type="gene ID" value="SBAD_0001049201"/>
</dbReference>
<dbReference type="Pfam" id="PF13923">
    <property type="entry name" value="zf-C3HC4_2"/>
    <property type="match status" value="1"/>
</dbReference>
<keyword evidence="3" id="KW-0862">Zinc</keyword>